<evidence type="ECO:0000313" key="4">
    <source>
        <dbReference type="Proteomes" id="UP000198804"/>
    </source>
</evidence>
<feature type="signal peptide" evidence="2">
    <location>
        <begin position="1"/>
        <end position="19"/>
    </location>
</feature>
<keyword evidence="4" id="KW-1185">Reference proteome</keyword>
<accession>A0A1I4AHS9</accession>
<feature type="region of interest" description="Disordered" evidence="1">
    <location>
        <begin position="129"/>
        <end position="148"/>
    </location>
</feature>
<evidence type="ECO:0000313" key="3">
    <source>
        <dbReference type="EMBL" id="SFK55978.1"/>
    </source>
</evidence>
<proteinExistence type="predicted"/>
<evidence type="ECO:0000256" key="1">
    <source>
        <dbReference type="SAM" id="MobiDB-lite"/>
    </source>
</evidence>
<feature type="chain" id="PRO_5011447452" evidence="2">
    <location>
        <begin position="20"/>
        <end position="243"/>
    </location>
</feature>
<dbReference type="STRING" id="414703.SAMN04488125_102404"/>
<name>A0A1I4AHS9_9HYPH</name>
<dbReference type="RefSeq" id="WP_091942467.1">
    <property type="nucleotide sequence ID" value="NZ_FOSV01000002.1"/>
</dbReference>
<dbReference type="AlphaFoldDB" id="A0A1I4AHS9"/>
<sequence>MVPKSLYAATALFCVIATAAFGQSRIDRETLAKGEALWAKAKAAPAAQRPALLQTFGPLVQTEGLSKPCRTALVSMQSAAASAVPDEALDDMPDAMKATLKAQGAEAEGKIAAERAACLAPARAETAPPAKPVAATRPAPEAAETGEASVPIQERLAKIQAASKAAFEAKDRSALDRLNTTLGVLAKQQEHDMSCRLAATNMMRKIKHYHQSIDATDPDMQKIASAGIRLASSAAKRNLDDCE</sequence>
<dbReference type="Proteomes" id="UP000198804">
    <property type="component" value="Unassembled WGS sequence"/>
</dbReference>
<reference evidence="4" key="1">
    <citation type="submission" date="2016-10" db="EMBL/GenBank/DDBJ databases">
        <authorList>
            <person name="Varghese N."/>
            <person name="Submissions S."/>
        </authorList>
    </citation>
    <scope>NUCLEOTIDE SEQUENCE [LARGE SCALE GENOMIC DNA]</scope>
    <source>
        <strain evidence="4">CGMCC 1.6474</strain>
    </source>
</reference>
<dbReference type="EMBL" id="FOSV01000002">
    <property type="protein sequence ID" value="SFK55978.1"/>
    <property type="molecule type" value="Genomic_DNA"/>
</dbReference>
<dbReference type="OrthoDB" id="9834979at2"/>
<evidence type="ECO:0000256" key="2">
    <source>
        <dbReference type="SAM" id="SignalP"/>
    </source>
</evidence>
<keyword evidence="2" id="KW-0732">Signal</keyword>
<protein>
    <submittedName>
        <fullName evidence="3">Uncharacterized protein</fullName>
    </submittedName>
</protein>
<gene>
    <name evidence="3" type="ORF">SAMN04488125_102404</name>
</gene>
<organism evidence="3 4">
    <name type="scientific">Methylorubrum salsuginis</name>
    <dbReference type="NCBI Taxonomy" id="414703"/>
    <lineage>
        <taxon>Bacteria</taxon>
        <taxon>Pseudomonadati</taxon>
        <taxon>Pseudomonadota</taxon>
        <taxon>Alphaproteobacteria</taxon>
        <taxon>Hyphomicrobiales</taxon>
        <taxon>Methylobacteriaceae</taxon>
        <taxon>Methylorubrum</taxon>
    </lineage>
</organism>